<accession>K2AV91</accession>
<name>K2AV91_9BACT</name>
<proteinExistence type="predicted"/>
<evidence type="ECO:0000313" key="2">
    <source>
        <dbReference type="EMBL" id="EKD65782.1"/>
    </source>
</evidence>
<comment type="caution">
    <text evidence="2">The sequence shown here is derived from an EMBL/GenBank/DDBJ whole genome shotgun (WGS) entry which is preliminary data.</text>
</comment>
<gene>
    <name evidence="2" type="ORF">ACD_49C00086G0008</name>
</gene>
<keyword evidence="1" id="KW-0472">Membrane</keyword>
<keyword evidence="1" id="KW-1133">Transmembrane helix</keyword>
<organism evidence="2">
    <name type="scientific">uncultured bacterium</name>
    <name type="common">gcode 4</name>
    <dbReference type="NCBI Taxonomy" id="1234023"/>
    <lineage>
        <taxon>Bacteria</taxon>
        <taxon>environmental samples</taxon>
    </lineage>
</organism>
<keyword evidence="2" id="KW-0378">Hydrolase</keyword>
<feature type="transmembrane region" description="Helical" evidence="1">
    <location>
        <begin position="7"/>
        <end position="26"/>
    </location>
</feature>
<protein>
    <submittedName>
        <fullName evidence="2">BNR repeat-containing glycosyl hydrolase</fullName>
    </submittedName>
</protein>
<dbReference type="GO" id="GO:0016787">
    <property type="term" value="F:hydrolase activity"/>
    <property type="evidence" value="ECO:0007669"/>
    <property type="project" value="UniProtKB-KW"/>
</dbReference>
<reference evidence="2" key="1">
    <citation type="journal article" date="2012" name="Science">
        <title>Fermentation, hydrogen, and sulfur metabolism in multiple uncultivated bacterial phyla.</title>
        <authorList>
            <person name="Wrighton K.C."/>
            <person name="Thomas B.C."/>
            <person name="Sharon I."/>
            <person name="Miller C.S."/>
            <person name="Castelle C.J."/>
            <person name="VerBerkmoes N.C."/>
            <person name="Wilkins M.J."/>
            <person name="Hettich R.L."/>
            <person name="Lipton M.S."/>
            <person name="Williams K.H."/>
            <person name="Long P.E."/>
            <person name="Banfield J.F."/>
        </authorList>
    </citation>
    <scope>NUCLEOTIDE SEQUENCE [LARGE SCALE GENOMIC DNA]</scope>
</reference>
<evidence type="ECO:0000256" key="1">
    <source>
        <dbReference type="SAM" id="Phobius"/>
    </source>
</evidence>
<sequence>MKIIKKFFVYIIVISLVFNQSFYNIVNASASLSIQLFLLNWVSSNLSVNPGDSFKISLEWINDGTDTLTSVYWNVYFSDNNSFTYNTNLFTLINFATITNPIPGTDYTAWNWLYTQITGWSTTTLIAWKKPKISWTALNNFTANSNISTYSNTIYWKFSGLDPALNPINSTISQLTIYANVRPHITDYYFEKADGSEVTNQIQWANAEAINLVLKVKDYNGCANIDGWAVVANLSQIWLSSSESLTYNSCDGDGKTAIFKRTWITTTASLSTYNFNYSHFTATDEDGNVNTPTDANTTFDDEDKKTDFPLTVISAGAPGVSNLWITDDYIGWPAETSTTFSFSGSQDGEYKVALWSDWTCNWWTTLLDWTATWTYVAWDSASFVINSASLSDWNNNIYACFRNVTSEIWSTTQTIIKDTTNPTISSLQVSPASVVTNDSNVSFICSEAGYYKTSIGWNIITNYTITTAGATNSSVIPNANLFEWDNIITVYCKDDASNELTTTTNVVKSTAPPSLNWAVTSFSDTDIDYDWLNWSDLNFTWDNTNAVSYNYFESYRLYLLPSNITLNTSSHTYIKILSDKNLATWTWDSTITKDSTNTDLVNWASYQMCIAIMWTNWQLWEAGCSDASALITDVVQHPNVLSARFNSSTNLELTTDATLDTDIATHSGELVSFIVWSTTYTGTAIASVDSQKINITIPDLWNLWATWTGLLLFTWAIHSFSWGFNNYFSSGSLIITDWQAPTIAGFVNNTASPYGSFFSWSINVWFTFAEAMRASGYTKITFDRTAWNASAQKIYEITDSSKLTPGVHSVDINLVSLWLVSGTTYDMKITGQDLAGNSVTSGAITVKFDNVWPVIMSLSPIWISWITDPFFNWLATTDDGGNWSGVGGYTLKIFSGSTCTTLLSQTGITDPITLQYQVLLADMRDYAWNIVAYDNMSNLWTTSACDSFSVNTSIPVISSLSIKNNWGTPITYTKTADTIKITANVVNSNTDNISINLSSLTGNWSHTNVVCSAPGAGISCTYVGWVVTYTFAVWFAGAVTNWLKWTTLTTNNTDGINTQNSSISVTVDNTAPAIVGTPITAPISSSVWWWTTQTIVRTAGSITDNYSIAYMKLEYSNDNWWSWNDIATGSNLGSYNWDISALASDTDYKIKLTAFDRVDNNTSTISDAFTIDKVAPAVAADTITTPNGSNIYKWWQALNIAWDQTKITDNIALASSPIKLEYTLDNWTAWTQIATGEANDGTYAWTVPSVNSSQVKIRLTATDNATNINLDTSDTTFIIDSTLPTVALTFAGAGWSTPQNGKYINNSWLDITATTSDSYLDRVMYKLENITDTQYWQQSTTGWLGIENWNDLCIEPQALWNGWTCANIAEIATLAGILGNKDYRLTIKAIDEAWNEKTYNPVDYIGDVVSPNLSITTANNYYFSGSINIAGTASDALSGLSSTNIEIKKWALWWNGSDWVVPQTVLVTSGTAGNWNYNFTSPGADADATNYNVIITTHDSAFKTNNNTSSNINIIKDSSGPIIDNSVFTFDTSGIRKWWTAMTITWNPALITTIWASLNANSIKLDYNFTGSIIPIASWEANDGSYNFTLPAGVDSLTAKFIITAYDNLWNISNVVASSDFIIDSLPPTVSTVETQDFNTDGQIDWFIVTFSEKINNWSVNVAEFSVSDWITLNNWSHSIYDAGNYTKLELYFNAQYWDTSSIPTLSYNWVAIEDIASNKLANFTNKASVDKASPRITNAEIYDTNSNGKVDQIKVYFTENITSTTDIWSFTLNNVLPGASISGASVSGNVWTLSLVESSNYNTSPDGMTITFSNNGAWKDISPALNVAGNRANIALIDKASPVKISAITTDSNSNSKIDRLDITFSEDIVWNIDWDITVWNLAAGSSKWASSVVSNVLRIAINETSDNNDTAQIPTFAYNWANLKDSSNNLVANIASFSLSDWVKPKLLLRETVDSNWNGKLDKIKITFSETLNNNVWAIVINVAWYVVSSYSSSANLLYANLDELDISDTWATPNVQITSNTTLWDTTNNLVFTEWAATASTDKVWPVVIWARYSANTVYVDLSENYGGVLDNNSFVLSGSALPSITNTVWAGSQVTITLSWPISANTEISAAANTVEDGAWNKQASTYFMVISSSLIINEVMYSTGNTQYIELKNLWANPVDLTNWVIENGGGNWVNITVTAWNIPAWWLFLITKTGITELNWVVTDFNAGLSLDLTTQNDLILKDNSWNIWDSVQSSPWPAGSGSLWVAMERISSPGNWLNSSSWYSATTNNWLTAWFLGTPKNPNVFDSTIPTINSFSPADNTLYPVGWLNVVYNYSDNVAVDDSSYTFALEKWNGVNAWNDASAGIANSSVSVTSATFTLANLTFWKYKASFTIDDTSGNTVSKDIIFYVDKFEFTISNSSINLWVMEVDSLVSATQNATITIKTLGAGFDLNIGWDTTLDAWINSIQSWNTLYWFWIDYEATNSATPKVFWTTDAIPKVLESNPTWSIDWNWNQKTFTYNVKYQWKIPFIQVAGNYSANTSYTVDINY</sequence>
<dbReference type="EMBL" id="AMFJ01021672">
    <property type="protein sequence ID" value="EKD65782.1"/>
    <property type="molecule type" value="Genomic_DNA"/>
</dbReference>
<keyword evidence="1" id="KW-0812">Transmembrane</keyword>